<dbReference type="PANTHER" id="PTHR21310:SF15">
    <property type="entry name" value="AMINOGLYCOSIDE PHOSPHOTRANSFERASE DOMAIN-CONTAINING PROTEIN"/>
    <property type="match status" value="1"/>
</dbReference>
<protein>
    <recommendedName>
        <fullName evidence="1">Aminoglycoside phosphotransferase domain-containing protein</fullName>
    </recommendedName>
</protein>
<dbReference type="EMBL" id="JAPWDQ010000011">
    <property type="protein sequence ID" value="KAJ5475407.1"/>
    <property type="molecule type" value="Genomic_DNA"/>
</dbReference>
<sequence>MGEAEYDPAARKAEQDEITKLIDKINIPALISRASALRGGLTCSILQDLRYDRSTRSSVMGGMNYHIEISFDDGISWLARVRRSNATSPPAELRDYILRSEVSTLHFLGETQVPVPKVFDFNFCEPNPIGVGYILMEKLPGSSLRWSLATPEQRKKVASQLADIYIELKAHPFAMTGSMHHPGSYDLGPFARESLTDFHDSQMKALGPFFSIELYFSAHIRLILDLIVRQESYVDRAVDAFLIHRFLLDKVPEACSQRLLDDGKFYLKHADEKGDQILVDEEFNITGIIDWEWAYTDSKSGAFNSPIVLLPVADFYAGKTSIGEDETFFAECFEAKGHPDLGKIVRNGRLIHRFRFCCGYDLADWEGFLGLFAGLLGAMGITSDFHWETWKAEALEHYKNDHQLQQVIEMYN</sequence>
<comment type="caution">
    <text evidence="2">The sequence shown here is derived from an EMBL/GenBank/DDBJ whole genome shotgun (WGS) entry which is preliminary data.</text>
</comment>
<dbReference type="InterPro" id="IPR051678">
    <property type="entry name" value="AGP_Transferase"/>
</dbReference>
<gene>
    <name evidence="2" type="ORF">N7539_007694</name>
</gene>
<reference evidence="2" key="1">
    <citation type="submission" date="2022-12" db="EMBL/GenBank/DDBJ databases">
        <authorList>
            <person name="Petersen C."/>
        </authorList>
    </citation>
    <scope>NUCLEOTIDE SEQUENCE</scope>
    <source>
        <strain evidence="2">IBT 30728</strain>
    </source>
</reference>
<reference evidence="2" key="2">
    <citation type="journal article" date="2023" name="IMA Fungus">
        <title>Comparative genomic study of the Penicillium genus elucidates a diverse pangenome and 15 lateral gene transfer events.</title>
        <authorList>
            <person name="Petersen C."/>
            <person name="Sorensen T."/>
            <person name="Nielsen M.R."/>
            <person name="Sondergaard T.E."/>
            <person name="Sorensen J.L."/>
            <person name="Fitzpatrick D.A."/>
            <person name="Frisvad J.C."/>
            <person name="Nielsen K.L."/>
        </authorList>
    </citation>
    <scope>NUCLEOTIDE SEQUENCE</scope>
    <source>
        <strain evidence="2">IBT 30728</strain>
    </source>
</reference>
<organism evidence="2 3">
    <name type="scientific">Penicillium diatomitis</name>
    <dbReference type="NCBI Taxonomy" id="2819901"/>
    <lineage>
        <taxon>Eukaryota</taxon>
        <taxon>Fungi</taxon>
        <taxon>Dikarya</taxon>
        <taxon>Ascomycota</taxon>
        <taxon>Pezizomycotina</taxon>
        <taxon>Eurotiomycetes</taxon>
        <taxon>Eurotiomycetidae</taxon>
        <taxon>Eurotiales</taxon>
        <taxon>Aspergillaceae</taxon>
        <taxon>Penicillium</taxon>
    </lineage>
</organism>
<name>A0A9X0BNN6_9EURO</name>
<dbReference type="AlphaFoldDB" id="A0A9X0BNN6"/>
<evidence type="ECO:0000313" key="3">
    <source>
        <dbReference type="Proteomes" id="UP001148312"/>
    </source>
</evidence>
<dbReference type="InterPro" id="IPR011009">
    <property type="entry name" value="Kinase-like_dom_sf"/>
</dbReference>
<keyword evidence="3" id="KW-1185">Reference proteome</keyword>
<dbReference type="PANTHER" id="PTHR21310">
    <property type="entry name" value="AMINOGLYCOSIDE PHOSPHOTRANSFERASE-RELATED-RELATED"/>
    <property type="match status" value="1"/>
</dbReference>
<dbReference type="RefSeq" id="XP_056787160.1">
    <property type="nucleotide sequence ID" value="XM_056937295.1"/>
</dbReference>
<dbReference type="GeneID" id="81627544"/>
<evidence type="ECO:0000313" key="2">
    <source>
        <dbReference type="EMBL" id="KAJ5475407.1"/>
    </source>
</evidence>
<dbReference type="InterPro" id="IPR002575">
    <property type="entry name" value="Aminoglycoside_PTrfase"/>
</dbReference>
<evidence type="ECO:0000259" key="1">
    <source>
        <dbReference type="Pfam" id="PF01636"/>
    </source>
</evidence>
<dbReference type="Proteomes" id="UP001148312">
    <property type="component" value="Unassembled WGS sequence"/>
</dbReference>
<proteinExistence type="predicted"/>
<dbReference type="SUPFAM" id="SSF56112">
    <property type="entry name" value="Protein kinase-like (PK-like)"/>
    <property type="match status" value="1"/>
</dbReference>
<dbReference type="Pfam" id="PF01636">
    <property type="entry name" value="APH"/>
    <property type="match status" value="1"/>
</dbReference>
<accession>A0A9X0BNN6</accession>
<feature type="domain" description="Aminoglycoside phosphotransferase" evidence="1">
    <location>
        <begin position="98"/>
        <end position="293"/>
    </location>
</feature>